<dbReference type="RefSeq" id="WP_204412795.1">
    <property type="nucleotide sequence ID" value="NZ_JAFBED010000001.1"/>
</dbReference>
<evidence type="ECO:0000313" key="2">
    <source>
        <dbReference type="EMBL" id="MBM7618512.1"/>
    </source>
</evidence>
<keyword evidence="3" id="KW-1185">Reference proteome</keyword>
<gene>
    <name evidence="2" type="ORF">JOC95_000354</name>
</gene>
<proteinExistence type="predicted"/>
<feature type="transmembrane region" description="Helical" evidence="1">
    <location>
        <begin position="44"/>
        <end position="65"/>
    </location>
</feature>
<protein>
    <submittedName>
        <fullName evidence="2">Uncharacterized protein</fullName>
    </submittedName>
</protein>
<evidence type="ECO:0000313" key="3">
    <source>
        <dbReference type="Proteomes" id="UP000737402"/>
    </source>
</evidence>
<keyword evidence="1" id="KW-1133">Transmembrane helix</keyword>
<evidence type="ECO:0000256" key="1">
    <source>
        <dbReference type="SAM" id="Phobius"/>
    </source>
</evidence>
<sequence>MSNKNVLQMICGILMFISFFSGWVHTGIYPVFPSELISASDEWILNKLLFFLLPVLGFANAFYGFTKKYKTGISLLSALLCITLMIAVYMGVRVTDFALHTGFYLVVFALISAIASVVVTEKKVNINNVSG</sequence>
<feature type="transmembrane region" description="Helical" evidence="1">
    <location>
        <begin position="97"/>
        <end position="119"/>
    </location>
</feature>
<feature type="transmembrane region" description="Helical" evidence="1">
    <location>
        <begin position="12"/>
        <end position="32"/>
    </location>
</feature>
<name>A0ABS2NVJ4_9BACI</name>
<organism evidence="2 3">
    <name type="scientific">Sutcliffiella tianshenii</name>
    <dbReference type="NCBI Taxonomy" id="1463404"/>
    <lineage>
        <taxon>Bacteria</taxon>
        <taxon>Bacillati</taxon>
        <taxon>Bacillota</taxon>
        <taxon>Bacilli</taxon>
        <taxon>Bacillales</taxon>
        <taxon>Bacillaceae</taxon>
        <taxon>Sutcliffiella</taxon>
    </lineage>
</organism>
<dbReference type="Proteomes" id="UP000737402">
    <property type="component" value="Unassembled WGS sequence"/>
</dbReference>
<keyword evidence="1" id="KW-0472">Membrane</keyword>
<reference evidence="2 3" key="1">
    <citation type="submission" date="2021-01" db="EMBL/GenBank/DDBJ databases">
        <title>Genomic Encyclopedia of Type Strains, Phase IV (KMG-IV): sequencing the most valuable type-strain genomes for metagenomic binning, comparative biology and taxonomic classification.</title>
        <authorList>
            <person name="Goeker M."/>
        </authorList>
    </citation>
    <scope>NUCLEOTIDE SEQUENCE [LARGE SCALE GENOMIC DNA]</scope>
    <source>
        <strain evidence="2 3">DSM 25879</strain>
    </source>
</reference>
<accession>A0ABS2NVJ4</accession>
<comment type="caution">
    <text evidence="2">The sequence shown here is derived from an EMBL/GenBank/DDBJ whole genome shotgun (WGS) entry which is preliminary data.</text>
</comment>
<dbReference type="EMBL" id="JAFBED010000001">
    <property type="protein sequence ID" value="MBM7618512.1"/>
    <property type="molecule type" value="Genomic_DNA"/>
</dbReference>
<feature type="transmembrane region" description="Helical" evidence="1">
    <location>
        <begin position="72"/>
        <end position="91"/>
    </location>
</feature>
<keyword evidence="1" id="KW-0812">Transmembrane</keyword>